<protein>
    <submittedName>
        <fullName evidence="1">Uncharacterized protein</fullName>
    </submittedName>
</protein>
<reference evidence="1 2" key="1">
    <citation type="journal article" date="2022" name="bioRxiv">
        <title>An ancient truncated duplication of the anti-Mullerian hormone receptor type 2 gene is a potential conserved master sex determinant in the Pangasiidae catfish family.</title>
        <authorList>
            <person name="Wen M."/>
            <person name="Pan Q."/>
            <person name="Jouanno E."/>
            <person name="Montfort J."/>
            <person name="Zahm M."/>
            <person name="Cabau C."/>
            <person name="Klopp C."/>
            <person name="Iampietro C."/>
            <person name="Roques C."/>
            <person name="Bouchez O."/>
            <person name="Castinel A."/>
            <person name="Donnadieu C."/>
            <person name="Parrinello H."/>
            <person name="Poncet C."/>
            <person name="Belmonte E."/>
            <person name="Gautier V."/>
            <person name="Avarre J.-C."/>
            <person name="Dugue R."/>
            <person name="Gustiano R."/>
            <person name="Ha T.T.T."/>
            <person name="Campet M."/>
            <person name="Sriphairoj K."/>
            <person name="Ribolli J."/>
            <person name="de Almeida F.L."/>
            <person name="Desvignes T."/>
            <person name="Postlethwait J.H."/>
            <person name="Bucao C.F."/>
            <person name="Robinson-Rechavi M."/>
            <person name="Bobe J."/>
            <person name="Herpin A."/>
            <person name="Guiguen Y."/>
        </authorList>
    </citation>
    <scope>NUCLEOTIDE SEQUENCE [LARGE SCALE GENOMIC DNA]</scope>
    <source>
        <strain evidence="1">YG-Dec2019</strain>
    </source>
</reference>
<accession>A0ACC5WQM3</accession>
<sequence length="499" mass="54432">MLICTHTPNKHTNLLHSKSVSLGDIPGSVTFQPHTRAHTHSTQQVQTNHTDLHYPITTACRPCLPAFMQTSDRRKGEPFAEKTTGMSVDALGVSQRRLARLPETSDSSQGQRKPSAVERLEADKAKYVKSQQVALNKQLPIIRKPLMPSSNNEQLRPGAPQPTRKVAARSTSKPEAPPLNLEHLNSLINGVCDTLAPSNSLQREKPGKSQDSAAGSASQLPFPTLSAVEEYFVKSGSSPTPQMKILGDGFAANGSSSYAVTVRRVDVRPQLAIPQMRKPCRAQLPGQRVHSQLLQLLRPYTQASPPPQPLQPIKSRHDIINISNPVKSPVSPVQTSPFSAEPLTPALTSPDKSPKELNKQVSPTSAQEPLPPPSPAVTNKSSVSSRKRRSLTRSKSDVSDRFSRAGAEVERFFNYCGLQPSDFEELTPCSDIASISRLRSASAPASECTADEEGDEEEEEAAKDDKPSYGVSVIERNARVIKWLYGMRQTKDSTKVANI</sequence>
<comment type="caution">
    <text evidence="1">The sequence shown here is derived from an EMBL/GenBank/DDBJ whole genome shotgun (WGS) entry which is preliminary data.</text>
</comment>
<keyword evidence="2" id="KW-1185">Reference proteome</keyword>
<gene>
    <name evidence="1" type="ORF">PGIGA_G00248490</name>
</gene>
<evidence type="ECO:0000313" key="1">
    <source>
        <dbReference type="EMBL" id="MCI4381155.1"/>
    </source>
</evidence>
<name>A0ACC5WQM3_PANGG</name>
<evidence type="ECO:0000313" key="2">
    <source>
        <dbReference type="Proteomes" id="UP000829447"/>
    </source>
</evidence>
<proteinExistence type="predicted"/>
<dbReference type="EMBL" id="CM040461">
    <property type="protein sequence ID" value="MCI4381155.1"/>
    <property type="molecule type" value="Genomic_DNA"/>
</dbReference>
<dbReference type="Proteomes" id="UP000829447">
    <property type="component" value="Linkage Group LG8"/>
</dbReference>
<organism evidence="1 2">
    <name type="scientific">Pangasianodon gigas</name>
    <name type="common">Mekong giant catfish</name>
    <name type="synonym">Pangasius gigas</name>
    <dbReference type="NCBI Taxonomy" id="30993"/>
    <lineage>
        <taxon>Eukaryota</taxon>
        <taxon>Metazoa</taxon>
        <taxon>Chordata</taxon>
        <taxon>Craniata</taxon>
        <taxon>Vertebrata</taxon>
        <taxon>Euteleostomi</taxon>
        <taxon>Actinopterygii</taxon>
        <taxon>Neopterygii</taxon>
        <taxon>Teleostei</taxon>
        <taxon>Ostariophysi</taxon>
        <taxon>Siluriformes</taxon>
        <taxon>Pangasiidae</taxon>
        <taxon>Pangasianodon</taxon>
    </lineage>
</organism>